<dbReference type="Proteomes" id="UP000504634">
    <property type="component" value="Unplaced"/>
</dbReference>
<name>A0A6J2TQD3_DROLE</name>
<dbReference type="GeneID" id="115626056"/>
<dbReference type="OrthoDB" id="8056238at2759"/>
<evidence type="ECO:0000313" key="3">
    <source>
        <dbReference type="Proteomes" id="UP000504634"/>
    </source>
</evidence>
<protein>
    <submittedName>
        <fullName evidence="4">Uncharacterized protein LOC115626056</fullName>
    </submittedName>
</protein>
<evidence type="ECO:0000256" key="2">
    <source>
        <dbReference type="SAM" id="SignalP"/>
    </source>
</evidence>
<reference evidence="4" key="1">
    <citation type="submission" date="2025-08" db="UniProtKB">
        <authorList>
            <consortium name="RefSeq"/>
        </authorList>
    </citation>
    <scope>IDENTIFICATION</scope>
    <source>
        <strain evidence="4">11010-0011.00</strain>
        <tissue evidence="4">Whole body</tissue>
    </source>
</reference>
<accession>A0A6J2TQD3</accession>
<keyword evidence="2" id="KW-0732">Signal</keyword>
<proteinExistence type="predicted"/>
<evidence type="ECO:0000256" key="1">
    <source>
        <dbReference type="SAM" id="MobiDB-lite"/>
    </source>
</evidence>
<dbReference type="RefSeq" id="XP_030377167.1">
    <property type="nucleotide sequence ID" value="XM_030521307.1"/>
</dbReference>
<dbReference type="AlphaFoldDB" id="A0A6J2TQD3"/>
<feature type="chain" id="PRO_5026763616" evidence="2">
    <location>
        <begin position="23"/>
        <end position="354"/>
    </location>
</feature>
<sequence length="354" mass="39836">MEGSVLTRIALILVLTLSHVLAYRSSLPPTNAVVPGSDGTEAEALVAASGEAEAEGNGEGQPDASWMKPLQQYGWNENHLKNKMEHGDVTTFELGTPNYQILNPEDEPEFITEDQPQYQEMLKRLTANNSASTVIDMSKPHLPASKWDQSEKETADGKGNALKQHNVKQANESGRPASEDDGEKDKIHKESNYEEMPGRAINRRGVFEAQEVAFTDRNSEKMQHEAQPRLNLVSVGDENGFSKKENVNEKKTYTKLQNMERDLKKHIYEKLQHMEQQRQLNNPAIEENTNTKQSFVEMGTTPRINVQKINEDKPHTEHSFVEIEDDPTTPRSSAHEINVFGGARPFQKVIHNLS</sequence>
<evidence type="ECO:0000313" key="4">
    <source>
        <dbReference type="RefSeq" id="XP_030377167.1"/>
    </source>
</evidence>
<keyword evidence="3" id="KW-1185">Reference proteome</keyword>
<feature type="region of interest" description="Disordered" evidence="1">
    <location>
        <begin position="138"/>
        <end position="204"/>
    </location>
</feature>
<organism evidence="3 4">
    <name type="scientific">Drosophila lebanonensis</name>
    <name type="common">Fruit fly</name>
    <name type="synonym">Scaptodrosophila lebanonensis</name>
    <dbReference type="NCBI Taxonomy" id="7225"/>
    <lineage>
        <taxon>Eukaryota</taxon>
        <taxon>Metazoa</taxon>
        <taxon>Ecdysozoa</taxon>
        <taxon>Arthropoda</taxon>
        <taxon>Hexapoda</taxon>
        <taxon>Insecta</taxon>
        <taxon>Pterygota</taxon>
        <taxon>Neoptera</taxon>
        <taxon>Endopterygota</taxon>
        <taxon>Diptera</taxon>
        <taxon>Brachycera</taxon>
        <taxon>Muscomorpha</taxon>
        <taxon>Ephydroidea</taxon>
        <taxon>Drosophilidae</taxon>
        <taxon>Scaptodrosophila</taxon>
    </lineage>
</organism>
<feature type="compositionally biased region" description="Basic and acidic residues" evidence="1">
    <location>
        <begin position="183"/>
        <end position="192"/>
    </location>
</feature>
<gene>
    <name evidence="4" type="primary">LOC115626056</name>
</gene>
<feature type="signal peptide" evidence="2">
    <location>
        <begin position="1"/>
        <end position="22"/>
    </location>
</feature>